<sequence>MTDIISEVRTQLRSSVDIKTKKNSQRFFKEKIDFYGVRVPVVKEISKKSFAKIKELDKTEIFGLIEILWKSGIIEESFVACEWTYALRKNFLPGDFKIFKNWIENYVNNWASCDTFCNHSMGTFIQMYPDFLDELKKFTESKNRWMRRASSVSLIVPARKGLFLNTIFEIADRLLADNDDLVQKGYGWMLKAASQAHQSEVFNYVMQNRLAIPRTSLRYAIEKMPPELKQKAMNKAG</sequence>
<gene>
    <name evidence="1" type="ORF">SAMN05444274_101179</name>
</gene>
<dbReference type="InterPro" id="IPR016024">
    <property type="entry name" value="ARM-type_fold"/>
</dbReference>
<dbReference type="CDD" id="cd06561">
    <property type="entry name" value="AlkD_like"/>
    <property type="match status" value="1"/>
</dbReference>
<dbReference type="InterPro" id="IPR014825">
    <property type="entry name" value="DNA_alkylation"/>
</dbReference>
<dbReference type="AlphaFoldDB" id="A0A1M4SX87"/>
<keyword evidence="2" id="KW-1185">Reference proteome</keyword>
<dbReference type="Proteomes" id="UP000184164">
    <property type="component" value="Unassembled WGS sequence"/>
</dbReference>
<dbReference type="EMBL" id="FQUM01000001">
    <property type="protein sequence ID" value="SHE36804.1"/>
    <property type="molecule type" value="Genomic_DNA"/>
</dbReference>
<dbReference type="OrthoDB" id="9775346at2"/>
<dbReference type="PANTHER" id="PTHR34070:SF1">
    <property type="entry name" value="DNA ALKYLATION REPAIR PROTEIN"/>
    <property type="match status" value="1"/>
</dbReference>
<dbReference type="RefSeq" id="WP_072998088.1">
    <property type="nucleotide sequence ID" value="NZ_FQUM01000001.1"/>
</dbReference>
<evidence type="ECO:0000313" key="1">
    <source>
        <dbReference type="EMBL" id="SHE36804.1"/>
    </source>
</evidence>
<dbReference type="Pfam" id="PF08713">
    <property type="entry name" value="DNA_alkylation"/>
    <property type="match status" value="1"/>
</dbReference>
<evidence type="ECO:0000313" key="2">
    <source>
        <dbReference type="Proteomes" id="UP000184164"/>
    </source>
</evidence>
<accession>A0A1M4SX87</accession>
<dbReference type="SUPFAM" id="SSF48371">
    <property type="entry name" value="ARM repeat"/>
    <property type="match status" value="1"/>
</dbReference>
<dbReference type="STRING" id="1484053.SAMN05444274_101179"/>
<organism evidence="1 2">
    <name type="scientific">Mariniphaga anaerophila</name>
    <dbReference type="NCBI Taxonomy" id="1484053"/>
    <lineage>
        <taxon>Bacteria</taxon>
        <taxon>Pseudomonadati</taxon>
        <taxon>Bacteroidota</taxon>
        <taxon>Bacteroidia</taxon>
        <taxon>Marinilabiliales</taxon>
        <taxon>Prolixibacteraceae</taxon>
        <taxon>Mariniphaga</taxon>
    </lineage>
</organism>
<protein>
    <submittedName>
        <fullName evidence="1">3-methyladenine DNA glycosylase AlkD</fullName>
    </submittedName>
</protein>
<dbReference type="PANTHER" id="PTHR34070">
    <property type="entry name" value="ARMADILLO-TYPE FOLD"/>
    <property type="match status" value="1"/>
</dbReference>
<dbReference type="Gene3D" id="1.25.10.90">
    <property type="match status" value="1"/>
</dbReference>
<name>A0A1M4SX87_9BACT</name>
<reference evidence="1 2" key="1">
    <citation type="submission" date="2016-11" db="EMBL/GenBank/DDBJ databases">
        <authorList>
            <person name="Jaros S."/>
            <person name="Januszkiewicz K."/>
            <person name="Wedrychowicz H."/>
        </authorList>
    </citation>
    <scope>NUCLEOTIDE SEQUENCE [LARGE SCALE GENOMIC DNA]</scope>
    <source>
        <strain evidence="1 2">DSM 26910</strain>
    </source>
</reference>
<proteinExistence type="predicted"/>